<evidence type="ECO:0000256" key="8">
    <source>
        <dbReference type="NCBIfam" id="TIGR02209"/>
    </source>
</evidence>
<dbReference type="PANTHER" id="PTHR37479:SF1">
    <property type="entry name" value="CELL DIVISION PROTEIN FTSL"/>
    <property type="match status" value="1"/>
</dbReference>
<keyword evidence="2" id="KW-1003">Cell membrane</keyword>
<accession>C5WD49</accession>
<reference evidence="10 11" key="1">
    <citation type="journal article" date="2011" name="Genome Biol. Evol.">
        <title>Reductive evolution of bacterial genome in insect gut environment.</title>
        <authorList>
            <person name="Nikoh N."/>
            <person name="Hosokawa T."/>
            <person name="Ohshima K."/>
            <person name="Hattori M."/>
            <person name="Fukatsu T."/>
        </authorList>
    </citation>
    <scope>NUCLEOTIDE SEQUENCE [LARGE SCALE GENOMIC DNA]</scope>
    <source>
        <strain evidence="10 11">Mpkobe</strain>
    </source>
</reference>
<dbReference type="HOGENOM" id="CLU_156524_2_0_6"/>
<keyword evidence="6 9" id="KW-0472">Membrane</keyword>
<feature type="transmembrane region" description="Helical" evidence="9">
    <location>
        <begin position="20"/>
        <end position="40"/>
    </location>
</feature>
<dbReference type="Pfam" id="PF04999">
    <property type="entry name" value="FtsL"/>
    <property type="match status" value="1"/>
</dbReference>
<evidence type="ECO:0000256" key="6">
    <source>
        <dbReference type="ARBA" id="ARBA00023136"/>
    </source>
</evidence>
<evidence type="ECO:0000256" key="9">
    <source>
        <dbReference type="SAM" id="Phobius"/>
    </source>
</evidence>
<dbReference type="PANTHER" id="PTHR37479">
    <property type="entry name" value="CELL DIVISION PROTEIN FTSL"/>
    <property type="match status" value="1"/>
</dbReference>
<dbReference type="NCBIfam" id="TIGR02209">
    <property type="entry name" value="ftsL_broad"/>
    <property type="match status" value="1"/>
</dbReference>
<gene>
    <name evidence="10" type="primary">ftsL</name>
    <name evidence="10" type="ORF">ICMP_402</name>
</gene>
<dbReference type="GO" id="GO:0005886">
    <property type="term" value="C:plasma membrane"/>
    <property type="evidence" value="ECO:0007669"/>
    <property type="project" value="UniProtKB-SubCell"/>
</dbReference>
<keyword evidence="5 9" id="KW-1133">Transmembrane helix</keyword>
<organism evidence="10 11">
    <name type="scientific">Candidatus Ishikawaella capsulata Mpkobe</name>
    <dbReference type="NCBI Taxonomy" id="476281"/>
    <lineage>
        <taxon>Bacteria</taxon>
        <taxon>Pseudomonadati</taxon>
        <taxon>Pseudomonadota</taxon>
        <taxon>Gammaproteobacteria</taxon>
        <taxon>Enterobacterales</taxon>
        <taxon>Enterobacteriaceae</taxon>
        <taxon>Candidatus Ishikawella</taxon>
    </lineage>
</organism>
<evidence type="ECO:0000256" key="3">
    <source>
        <dbReference type="ARBA" id="ARBA00022618"/>
    </source>
</evidence>
<evidence type="ECO:0000256" key="5">
    <source>
        <dbReference type="ARBA" id="ARBA00022989"/>
    </source>
</evidence>
<sequence>MKPHNLPAIIIDDLVNFSKVSLLLLALVLLSAFMVLETTYQTHVLKLKEKTLYLENNRLDMTWRNLILESTFLSESSNIESKAIKELHMQYIDPMTERIVLEEQGKLKLNEPQKHS</sequence>
<dbReference type="STRING" id="476281.ICMP_402"/>
<comment type="subcellular location">
    <subcellularLocation>
        <location evidence="1">Cell membrane</location>
        <topology evidence="1">Single-pass type II membrane protein</topology>
    </subcellularLocation>
</comment>
<dbReference type="EMBL" id="AP010872">
    <property type="protein sequence ID" value="BAH83255.1"/>
    <property type="molecule type" value="Genomic_DNA"/>
</dbReference>
<evidence type="ECO:0000256" key="1">
    <source>
        <dbReference type="ARBA" id="ARBA00004401"/>
    </source>
</evidence>
<dbReference type="Proteomes" id="UP000061704">
    <property type="component" value="Chromosome"/>
</dbReference>
<dbReference type="InterPro" id="IPR011922">
    <property type="entry name" value="Cell_div_FtsL"/>
</dbReference>
<dbReference type="OrthoDB" id="6196803at2"/>
<keyword evidence="7" id="KW-0131">Cell cycle</keyword>
<dbReference type="KEGG" id="icp:ICMP_402"/>
<dbReference type="GO" id="GO:0043093">
    <property type="term" value="P:FtsZ-dependent cytokinesis"/>
    <property type="evidence" value="ECO:0007669"/>
    <property type="project" value="TreeGrafter"/>
</dbReference>
<keyword evidence="4 9" id="KW-0812">Transmembrane</keyword>
<evidence type="ECO:0000313" key="10">
    <source>
        <dbReference type="EMBL" id="BAH83255.1"/>
    </source>
</evidence>
<dbReference type="RefSeq" id="WP_052456825.1">
    <property type="nucleotide sequence ID" value="NZ_AP010872.1"/>
</dbReference>
<dbReference type="GO" id="GO:0032153">
    <property type="term" value="C:cell division site"/>
    <property type="evidence" value="ECO:0007669"/>
    <property type="project" value="TreeGrafter"/>
</dbReference>
<keyword evidence="11" id="KW-1185">Reference proteome</keyword>
<evidence type="ECO:0000256" key="4">
    <source>
        <dbReference type="ARBA" id="ARBA00022692"/>
    </source>
</evidence>
<name>C5WD49_9ENTR</name>
<protein>
    <recommendedName>
        <fullName evidence="8">Cell division protein FtsL</fullName>
    </recommendedName>
</protein>
<keyword evidence="3 10" id="KW-0132">Cell division</keyword>
<evidence type="ECO:0000256" key="7">
    <source>
        <dbReference type="ARBA" id="ARBA00023306"/>
    </source>
</evidence>
<proteinExistence type="predicted"/>
<evidence type="ECO:0000313" key="11">
    <source>
        <dbReference type="Proteomes" id="UP000061704"/>
    </source>
</evidence>
<evidence type="ECO:0000256" key="2">
    <source>
        <dbReference type="ARBA" id="ARBA00022475"/>
    </source>
</evidence>
<dbReference type="AlphaFoldDB" id="C5WD49"/>